<name>A0AA40C5Q0_9PEZI</name>
<dbReference type="Proteomes" id="UP001175001">
    <property type="component" value="Unassembled WGS sequence"/>
</dbReference>
<proteinExistence type="predicted"/>
<feature type="compositionally biased region" description="Low complexity" evidence="1">
    <location>
        <begin position="128"/>
        <end position="145"/>
    </location>
</feature>
<feature type="compositionally biased region" description="Low complexity" evidence="1">
    <location>
        <begin position="77"/>
        <end position="103"/>
    </location>
</feature>
<feature type="compositionally biased region" description="Acidic residues" evidence="1">
    <location>
        <begin position="263"/>
        <end position="279"/>
    </location>
</feature>
<feature type="compositionally biased region" description="Acidic residues" evidence="1">
    <location>
        <begin position="211"/>
        <end position="224"/>
    </location>
</feature>
<protein>
    <submittedName>
        <fullName evidence="2">Uncharacterized protein</fullName>
    </submittedName>
</protein>
<comment type="caution">
    <text evidence="2">The sequence shown here is derived from an EMBL/GenBank/DDBJ whole genome shotgun (WGS) entry which is preliminary data.</text>
</comment>
<evidence type="ECO:0000313" key="2">
    <source>
        <dbReference type="EMBL" id="KAK0625639.1"/>
    </source>
</evidence>
<feature type="compositionally biased region" description="Low complexity" evidence="1">
    <location>
        <begin position="156"/>
        <end position="169"/>
    </location>
</feature>
<sequence>MVTTRRGAGKSATPGPSTPVPSHGPARRRSNNRRITIARSPSKTLSPSPAHAETPPSRRAARAATNDIRPGTYTEESTSSSSSDAASSSSPSSHASPAAASKSPSPPPSPAAPATRSRPRRGEKRKASSSSSPAATPEAAAAADAAPRRGERLRRASAIAASSASAAARGPQLGTTKRKIVSSAASRRRRRERDRLRRQQKRREREREEVEGQDSGEESPDENDPAVKAYRRIQANGEFINFWYPPFDGTLAPLDHAAQGETQEGDEGEGQDGGQDEGEGEQHQEQSEGEEYQLQRGATGVMEIEDSESEPEDLQHHEQAGEPMDVETGGEAVVETGGDVVMETTAGEVVAEQEGEEHGVVGEEELTVDYATTDILTGSIIGPGFLPQWSERVPADMGILRELEAHRARHAALNSGWPFPVTRL</sequence>
<keyword evidence="3" id="KW-1185">Reference proteome</keyword>
<feature type="compositionally biased region" description="Basic and acidic residues" evidence="1">
    <location>
        <begin position="193"/>
        <end position="210"/>
    </location>
</feature>
<organism evidence="2 3">
    <name type="scientific">Lasiodiplodia hormozganensis</name>
    <dbReference type="NCBI Taxonomy" id="869390"/>
    <lineage>
        <taxon>Eukaryota</taxon>
        <taxon>Fungi</taxon>
        <taxon>Dikarya</taxon>
        <taxon>Ascomycota</taxon>
        <taxon>Pezizomycotina</taxon>
        <taxon>Dothideomycetes</taxon>
        <taxon>Dothideomycetes incertae sedis</taxon>
        <taxon>Botryosphaeriales</taxon>
        <taxon>Botryosphaeriaceae</taxon>
        <taxon>Lasiodiplodia</taxon>
    </lineage>
</organism>
<feature type="compositionally biased region" description="Acidic residues" evidence="1">
    <location>
        <begin position="303"/>
        <end position="312"/>
    </location>
</feature>
<feature type="region of interest" description="Disordered" evidence="1">
    <location>
        <begin position="260"/>
        <end position="327"/>
    </location>
</feature>
<evidence type="ECO:0000313" key="3">
    <source>
        <dbReference type="Proteomes" id="UP001175001"/>
    </source>
</evidence>
<feature type="region of interest" description="Disordered" evidence="1">
    <location>
        <begin position="1"/>
        <end position="230"/>
    </location>
</feature>
<feature type="compositionally biased region" description="Basic residues" evidence="1">
    <location>
        <begin position="176"/>
        <end position="192"/>
    </location>
</feature>
<gene>
    <name evidence="2" type="ORF">DIS24_g11037</name>
</gene>
<reference evidence="2" key="1">
    <citation type="submission" date="2023-06" db="EMBL/GenBank/DDBJ databases">
        <title>Multi-omics analyses reveal the molecular pathogenesis toolkit of Lasiodiplodia hormozganensis, a cross-kingdom pathogen.</title>
        <authorList>
            <person name="Felix C."/>
            <person name="Meneses R."/>
            <person name="Goncalves M.F.M."/>
            <person name="Tilleman L."/>
            <person name="Duarte A.S."/>
            <person name="Jorrin-Novo J.V."/>
            <person name="Van De Peer Y."/>
            <person name="Deforce D."/>
            <person name="Van Nieuwerburgh F."/>
            <person name="Esteves A.C."/>
            <person name="Alves A."/>
        </authorList>
    </citation>
    <scope>NUCLEOTIDE SEQUENCE</scope>
    <source>
        <strain evidence="2">CBS 339.90</strain>
    </source>
</reference>
<dbReference type="AlphaFoldDB" id="A0AA40C5Q0"/>
<accession>A0AA40C5Q0</accession>
<evidence type="ECO:0000256" key="1">
    <source>
        <dbReference type="SAM" id="MobiDB-lite"/>
    </source>
</evidence>
<dbReference type="EMBL" id="JAUJDW010000139">
    <property type="protein sequence ID" value="KAK0625639.1"/>
    <property type="molecule type" value="Genomic_DNA"/>
</dbReference>